<dbReference type="AlphaFoldDB" id="A0AAV9XUA6"/>
<evidence type="ECO:0000256" key="1">
    <source>
        <dbReference type="SAM" id="Coils"/>
    </source>
</evidence>
<keyword evidence="2" id="KW-0472">Membrane</keyword>
<feature type="transmembrane region" description="Helical" evidence="2">
    <location>
        <begin position="57"/>
        <end position="77"/>
    </location>
</feature>
<dbReference type="EMBL" id="JAWDEY010000035">
    <property type="protein sequence ID" value="KAK6588088.1"/>
    <property type="molecule type" value="Genomic_DNA"/>
</dbReference>
<accession>A0AAV9XUA6</accession>
<keyword evidence="2" id="KW-1133">Transmembrane helix</keyword>
<dbReference type="Proteomes" id="UP001311799">
    <property type="component" value="Unassembled WGS sequence"/>
</dbReference>
<keyword evidence="4" id="KW-1185">Reference proteome</keyword>
<name>A0AAV9XUA6_9CRYT</name>
<gene>
    <name evidence="3" type="ORF">RS030_7960</name>
</gene>
<keyword evidence="2" id="KW-0812">Transmembrane</keyword>
<keyword evidence="1" id="KW-0175">Coiled coil</keyword>
<sequence>MKRSSSIIKPLRSNSFNKNVTDHKKTDDLPIIIPNIEKKPSKIGSSNKIPTRQSRRWFIVFIIFTLFMFGFIIYKIFLTYTLKFTRREKIQNLKRNTGDSLRSSNDPYADMLVNSGKSESSEKNYEEKVNFAQKYNRNKVKDLKKKSNLRRKMSEQELQLQYEYELTLNPSLEVLDEQEIKDAIENGTIDQAVEEAEEIEEIISELEMLKREKRQKGFRGRKE</sequence>
<reference evidence="3 4" key="1">
    <citation type="submission" date="2023-10" db="EMBL/GenBank/DDBJ databases">
        <title>Comparative genomics analysis reveals potential genetic determinants of host preference in Cryptosporidium xiaoi.</title>
        <authorList>
            <person name="Xiao L."/>
            <person name="Li J."/>
        </authorList>
    </citation>
    <scope>NUCLEOTIDE SEQUENCE [LARGE SCALE GENOMIC DNA]</scope>
    <source>
        <strain evidence="3 4">52996</strain>
    </source>
</reference>
<comment type="caution">
    <text evidence="3">The sequence shown here is derived from an EMBL/GenBank/DDBJ whole genome shotgun (WGS) entry which is preliminary data.</text>
</comment>
<evidence type="ECO:0000313" key="4">
    <source>
        <dbReference type="Proteomes" id="UP001311799"/>
    </source>
</evidence>
<organism evidence="3 4">
    <name type="scientific">Cryptosporidium xiaoi</name>
    <dbReference type="NCBI Taxonomy" id="659607"/>
    <lineage>
        <taxon>Eukaryota</taxon>
        <taxon>Sar</taxon>
        <taxon>Alveolata</taxon>
        <taxon>Apicomplexa</taxon>
        <taxon>Conoidasida</taxon>
        <taxon>Coccidia</taxon>
        <taxon>Eucoccidiorida</taxon>
        <taxon>Eimeriorina</taxon>
        <taxon>Cryptosporidiidae</taxon>
        <taxon>Cryptosporidium</taxon>
    </lineage>
</organism>
<evidence type="ECO:0000256" key="2">
    <source>
        <dbReference type="SAM" id="Phobius"/>
    </source>
</evidence>
<evidence type="ECO:0000313" key="3">
    <source>
        <dbReference type="EMBL" id="KAK6588088.1"/>
    </source>
</evidence>
<evidence type="ECO:0008006" key="5">
    <source>
        <dbReference type="Google" id="ProtNLM"/>
    </source>
</evidence>
<feature type="coiled-coil region" evidence="1">
    <location>
        <begin position="189"/>
        <end position="216"/>
    </location>
</feature>
<protein>
    <recommendedName>
        <fullName evidence="5">Transmembrane protein</fullName>
    </recommendedName>
</protein>
<proteinExistence type="predicted"/>